<dbReference type="AlphaFoldDB" id="A0A7T3V4J6"/>
<keyword evidence="2" id="KW-1185">Reference proteome</keyword>
<reference evidence="1 2" key="1">
    <citation type="submission" date="2020-11" db="EMBL/GenBank/DDBJ databases">
        <title>Treponema Peruensis nv. sp., first commensal Treponema isolated from human feces.</title>
        <authorList>
            <person name="Belkhou C."/>
            <person name="Raes J."/>
        </authorList>
    </citation>
    <scope>NUCLEOTIDE SEQUENCE [LARGE SCALE GENOMIC DNA]</scope>
    <source>
        <strain evidence="1 2">RCC2812</strain>
    </source>
</reference>
<protein>
    <submittedName>
        <fullName evidence="1">Uncharacterized protein</fullName>
    </submittedName>
</protein>
<name>A0A7T3V4J6_9SPIR</name>
<accession>A0A7T3V4J6</accession>
<sequence>MAYTKPQVIAQNASTGSYATGCPAGIGGRVHSVIIANDICNFFTNESQFFKFYAIA</sequence>
<gene>
    <name evidence="1" type="ORF">IWA51_10560</name>
</gene>
<dbReference type="Proteomes" id="UP000595224">
    <property type="component" value="Chromosome"/>
</dbReference>
<organism evidence="1 2">
    <name type="scientific">Treponema peruense</name>
    <dbReference type="NCBI Taxonomy" id="2787628"/>
    <lineage>
        <taxon>Bacteria</taxon>
        <taxon>Pseudomonadati</taxon>
        <taxon>Spirochaetota</taxon>
        <taxon>Spirochaetia</taxon>
        <taxon>Spirochaetales</taxon>
        <taxon>Treponemataceae</taxon>
        <taxon>Treponema</taxon>
    </lineage>
</organism>
<evidence type="ECO:0000313" key="1">
    <source>
        <dbReference type="EMBL" id="QQA00687.1"/>
    </source>
</evidence>
<dbReference type="KEGG" id="tper:IWA51_10560"/>
<dbReference type="EMBL" id="CP064936">
    <property type="protein sequence ID" value="QQA00687.1"/>
    <property type="molecule type" value="Genomic_DNA"/>
</dbReference>
<dbReference type="RefSeq" id="WP_198442394.1">
    <property type="nucleotide sequence ID" value="NZ_CBCSHE010000008.1"/>
</dbReference>
<evidence type="ECO:0000313" key="2">
    <source>
        <dbReference type="Proteomes" id="UP000595224"/>
    </source>
</evidence>
<proteinExistence type="predicted"/>